<gene>
    <name evidence="2" type="ORF">PGO_143960</name>
</gene>
<sequence length="508" mass="58787">MDRGMLNNGSSRKRKNNYINEYAEYEMPKTKLFHLITRIGISIISILVISLFVKNNSNNSAMNLTTISIDQTTNELLNSLGFPENSKDLIYSRLESWGFHISDIGDAEVNKNYKEENLGNYKYSKNTYKNILFSHFEKKGKSELEKNALLYTFLEILQKKEISTFYDFLNSFMILQDLNCLPVNYKGIYMNGKLFLSNNTEKVKKTDLNNVSTLINEQPYLYITFHGGRKKNSIHNVCKFSRDGYYLGSVLLPFEEEGKFFNIISLRGLLLDENNLYVTDSFKENSKIFKFSESINELSNRREYISTFIKQDPQNNPLMIHPYGIKKFNEYFYISSQNTGTVLRFHADSGKLGTPIDLYKNITKGLVIKFNKNEEIRGFDFDLMGKCYVSNKQTGVQIYDQDFNLTKILPVFSPISILYDNSNNHIFVGSSKTHDIKQYDINNFELIKVIKHPLLRHVAGIIIHQDSIFAVSQRKNKLLEFSIPTTLLTKILVDHFSDIGERVMLSPT</sequence>
<comment type="caution">
    <text evidence="2">The sequence shown here is derived from an EMBL/GenBank/DDBJ whole genome shotgun (WGS) entry which is preliminary data.</text>
</comment>
<feature type="transmembrane region" description="Helical" evidence="1">
    <location>
        <begin position="35"/>
        <end position="53"/>
    </location>
</feature>
<name>A0A1Y1JQ18_PLAGO</name>
<dbReference type="EMBL" id="BDQF01000015">
    <property type="protein sequence ID" value="GAW83598.1"/>
    <property type="molecule type" value="Genomic_DNA"/>
</dbReference>
<dbReference type="SUPFAM" id="SSF63825">
    <property type="entry name" value="YWTD domain"/>
    <property type="match status" value="1"/>
</dbReference>
<dbReference type="RefSeq" id="XP_028546187.1">
    <property type="nucleotide sequence ID" value="XM_028690386.1"/>
</dbReference>
<dbReference type="Gene3D" id="2.120.10.30">
    <property type="entry name" value="TolB, C-terminal domain"/>
    <property type="match status" value="1"/>
</dbReference>
<dbReference type="OrthoDB" id="407649at2759"/>
<dbReference type="GeneID" id="39750344"/>
<keyword evidence="1" id="KW-1133">Transmembrane helix</keyword>
<accession>A0A1Y1JQ18</accession>
<protein>
    <submittedName>
        <fullName evidence="2">Uncharacterized protein</fullName>
    </submittedName>
</protein>
<evidence type="ECO:0000313" key="3">
    <source>
        <dbReference type="Proteomes" id="UP000195521"/>
    </source>
</evidence>
<keyword evidence="1" id="KW-0812">Transmembrane</keyword>
<evidence type="ECO:0000313" key="2">
    <source>
        <dbReference type="EMBL" id="GAW83598.1"/>
    </source>
</evidence>
<proteinExistence type="predicted"/>
<organism evidence="2 3">
    <name type="scientific">Plasmodium gonderi</name>
    <dbReference type="NCBI Taxonomy" id="77519"/>
    <lineage>
        <taxon>Eukaryota</taxon>
        <taxon>Sar</taxon>
        <taxon>Alveolata</taxon>
        <taxon>Apicomplexa</taxon>
        <taxon>Aconoidasida</taxon>
        <taxon>Haemosporida</taxon>
        <taxon>Plasmodiidae</taxon>
        <taxon>Plasmodium</taxon>
        <taxon>Plasmodium (Plasmodium)</taxon>
    </lineage>
</organism>
<keyword evidence="1" id="KW-0472">Membrane</keyword>
<dbReference type="Proteomes" id="UP000195521">
    <property type="component" value="Unassembled WGS sequence"/>
</dbReference>
<dbReference type="OMA" id="GKCYVSN"/>
<dbReference type="AlphaFoldDB" id="A0A1Y1JQ18"/>
<dbReference type="InterPro" id="IPR011042">
    <property type="entry name" value="6-blade_b-propeller_TolB-like"/>
</dbReference>
<keyword evidence="3" id="KW-1185">Reference proteome</keyword>
<reference evidence="3" key="1">
    <citation type="submission" date="2017-04" db="EMBL/GenBank/DDBJ databases">
        <title>Plasmodium gonderi genome.</title>
        <authorList>
            <person name="Arisue N."/>
            <person name="Honma H."/>
            <person name="Kawai S."/>
            <person name="Tougan T."/>
            <person name="Tanabe K."/>
            <person name="Horii T."/>
        </authorList>
    </citation>
    <scope>NUCLEOTIDE SEQUENCE [LARGE SCALE GENOMIC DNA]</scope>
    <source>
        <strain evidence="3">ATCC 30045</strain>
    </source>
</reference>
<evidence type="ECO:0000256" key="1">
    <source>
        <dbReference type="SAM" id="Phobius"/>
    </source>
</evidence>